<dbReference type="EMBL" id="BMZO01000006">
    <property type="protein sequence ID" value="GHC72838.1"/>
    <property type="molecule type" value="Genomic_DNA"/>
</dbReference>
<reference evidence="1" key="1">
    <citation type="journal article" date="2014" name="Int. J. Syst. Evol. Microbiol.">
        <title>Complete genome sequence of Corynebacterium casei LMG S-19264T (=DSM 44701T), isolated from a smear-ripened cheese.</title>
        <authorList>
            <consortium name="US DOE Joint Genome Institute (JGI-PGF)"/>
            <person name="Walter F."/>
            <person name="Albersmeier A."/>
            <person name="Kalinowski J."/>
            <person name="Ruckert C."/>
        </authorList>
    </citation>
    <scope>NUCLEOTIDE SEQUENCE</scope>
    <source>
        <strain evidence="1">KCTC 42097</strain>
    </source>
</reference>
<organism evidence="1 2">
    <name type="scientific">Limoniibacter endophyticus</name>
    <dbReference type="NCBI Taxonomy" id="1565040"/>
    <lineage>
        <taxon>Bacteria</taxon>
        <taxon>Pseudomonadati</taxon>
        <taxon>Pseudomonadota</taxon>
        <taxon>Alphaproteobacteria</taxon>
        <taxon>Hyphomicrobiales</taxon>
        <taxon>Bartonellaceae</taxon>
        <taxon>Limoniibacter</taxon>
    </lineage>
</organism>
<reference evidence="1" key="2">
    <citation type="submission" date="2020-09" db="EMBL/GenBank/DDBJ databases">
        <authorList>
            <person name="Sun Q."/>
            <person name="Kim S."/>
        </authorList>
    </citation>
    <scope>NUCLEOTIDE SEQUENCE</scope>
    <source>
        <strain evidence="1">KCTC 42097</strain>
    </source>
</reference>
<dbReference type="Proteomes" id="UP000641137">
    <property type="component" value="Unassembled WGS sequence"/>
</dbReference>
<protein>
    <submittedName>
        <fullName evidence="1">Uncharacterized protein</fullName>
    </submittedName>
</protein>
<evidence type="ECO:0000313" key="2">
    <source>
        <dbReference type="Proteomes" id="UP000641137"/>
    </source>
</evidence>
<comment type="caution">
    <text evidence="1">The sequence shown here is derived from an EMBL/GenBank/DDBJ whole genome shotgun (WGS) entry which is preliminary data.</text>
</comment>
<keyword evidence="2" id="KW-1185">Reference proteome</keyword>
<dbReference type="RefSeq" id="WP_189489941.1">
    <property type="nucleotide sequence ID" value="NZ_BMZO01000006.1"/>
</dbReference>
<accession>A0A8J3DSP7</accession>
<evidence type="ECO:0000313" key="1">
    <source>
        <dbReference type="EMBL" id="GHC72838.1"/>
    </source>
</evidence>
<name>A0A8J3DSP7_9HYPH</name>
<sequence>MTTLTLILASCLVAVLGITSFKVKAARMEEKRLRKIRIRIDDRRG</sequence>
<dbReference type="AlphaFoldDB" id="A0A8J3DSP7"/>
<gene>
    <name evidence="1" type="ORF">GCM10010136_20830</name>
</gene>
<proteinExistence type="predicted"/>